<evidence type="ECO:0000313" key="7">
    <source>
        <dbReference type="Proteomes" id="UP001152797"/>
    </source>
</evidence>
<dbReference type="PROSITE" id="PS50158">
    <property type="entry name" value="ZF_CCHC"/>
    <property type="match status" value="1"/>
</dbReference>
<protein>
    <submittedName>
        <fullName evidence="6">CCHC-type domain-containing protein</fullName>
    </submittedName>
</protein>
<keyword evidence="1" id="KW-0863">Zinc-finger</keyword>
<dbReference type="GO" id="GO:0006508">
    <property type="term" value="P:proteolysis"/>
    <property type="evidence" value="ECO:0007669"/>
    <property type="project" value="InterPro"/>
</dbReference>
<dbReference type="Proteomes" id="UP001152797">
    <property type="component" value="Unassembled WGS sequence"/>
</dbReference>
<evidence type="ECO:0000256" key="1">
    <source>
        <dbReference type="PROSITE-ProRule" id="PRU00047"/>
    </source>
</evidence>
<feature type="domain" description="CCHC-type" evidence="3">
    <location>
        <begin position="101"/>
        <end position="116"/>
    </location>
</feature>
<keyword evidence="1" id="KW-0479">Metal-binding</keyword>
<organism evidence="4">
    <name type="scientific">Cladocopium goreaui</name>
    <dbReference type="NCBI Taxonomy" id="2562237"/>
    <lineage>
        <taxon>Eukaryota</taxon>
        <taxon>Sar</taxon>
        <taxon>Alveolata</taxon>
        <taxon>Dinophyceae</taxon>
        <taxon>Suessiales</taxon>
        <taxon>Symbiodiniaceae</taxon>
        <taxon>Cladocopium</taxon>
    </lineage>
</organism>
<dbReference type="GO" id="GO:0003676">
    <property type="term" value="F:nucleic acid binding"/>
    <property type="evidence" value="ECO:0007669"/>
    <property type="project" value="InterPro"/>
</dbReference>
<dbReference type="InterPro" id="IPR001969">
    <property type="entry name" value="Aspartic_peptidase_AS"/>
</dbReference>
<sequence length="1630" mass="183070">MDEDEFIEQLIQDADEDALLIHDYEAAATDALQSDEDLAAAYVSYSEARKRLSDRFKNRGFWPIGAGKGKSKFSGFPKGKGRTFSRGPRKSLQQRIMESTCRNCGRKGHWRAECPDRAKSAGSTGSTSTSAAMTAEAVSFEGEPNALPMEFVQLSDSPVAKPVMMQPFREASDSEVAFFSAHGTYGILDTGATKSVVGSSHLPALIESFPANVKKQLRRTTCEITFRGLYLLDINDLIQAQHGQHSGQDGPAAETFHSSDFLECQNANSDDRKPVMSNPQVAEWFDQLTIVAMSLTSRLDRVLSQGNPESVESFRTLTAAEMGESKVTFGRAHVGRTYEEMWRSEKGWIRWFAKTYASSQKEEHQKLLIYIETMVNQHETLYDMTPMTARETNQEVIRPRPKGQPKSKAAASPAQVMPMTSEIFEEGEAWEPWDVMYNDVPTAAMISPQQEMIDALQSRVLNVENALTESLAQVLTKVKNMKEMPIMCWESTAFAMQGFKRSSNVQTGASAKRAKLQNSSLIEPQEVPAKRRRIQGKSQELESSQALCDRICKNVTSIAPRVGRKLIHDSKILQDIQELFPEKLVVTVLVCKGTERTVQPPKDMIPSEAPYRRAIIMQRQTKKILVEDQWEHWEFLSARQQWRRSHPSYMNITVFARNHPAAEEAVSVPSLPARPEIQEPAPASESPETPDEPLHAPMMPMPSPDAAEARLIPINMPDLPDLENNQSHSPPPIDDSSDELLCDLLTCEDVDVLTATAPDGENTVWRAEMDFNASLVETVYTISRPFWQHVPFCCNRDFSWPLKKVATALLRFQQAGQICSGSRYRLRYTSSLEVGGHSRGMKRDHGFGGLAQGATASGFSVQVAVDQNPKMIELYTKASEAQLIILECVAPAAQDSFVKGEIDHFTKSTGPCEVNQVSLKGQAIGLDHCMEVGFAMGDDEIRFHIFQLVENQPDRHLPQNERKFTAMEPLIFNCWDSIGHIIASQWCARNPQIKEKGQNVVTAIAVDNHWMPIWMVPEDSTLQIHTFHVDVDFAPIEAILTILAEKLNFLHFAIHKIPNGLPEHVMCGAHAMAFIAHVVVQMALPEDLQELRTLHTNMRASFVANLYSLGYTPKPVVWANGASGESGQLPIMPVDETTTEQDAVEETRQRRLQMLVSHSYAMGNDEIDFQVQHLLDCHSQGPLPAGPIRHFITVSPDILDEWLQGASARLDEWKTQVWNTSPGPQHVIAVVLLHQHWIPFWIAPVGTTAQCHTLGDFAQDDLEVEQILRALSSFLDFQDVVIHRVPHGIEVPRLCGAMSICFLAHILLNTSWPRDVDQLRARCWDMKIIFAEAIQTGTPTTPTLWGWGISGESRLLPRMPDEFASYDVSQVMDLEDHGLHNRFETDIAQVHFWGMGHHEMKFHLDTLVNQPLSPPLTMVLHDMGRLTSMIAQQFCSVHACGGIAFLFEWHWYPIVLLRFGCQKIVIMEPGLVAQYVLQHTEDICLLPMTPPSADLCGVYTWQVLAALCGFTTENLLMADLRICLQTWYADADDHPNSATVDPENTIVATTSGEIVITKQKHDQVHGEVPPERWDTILTFAREKLPRQQLHWPAIGRECAENCFFIGCRYFDFRRESRECRWCIDVSADGS</sequence>
<feature type="region of interest" description="Disordered" evidence="2">
    <location>
        <begin position="666"/>
        <end position="705"/>
    </location>
</feature>
<name>A0A9P1G9P0_9DINO</name>
<dbReference type="EMBL" id="CAMXCT010003602">
    <property type="protein sequence ID" value="CAI4005319.1"/>
    <property type="molecule type" value="Genomic_DNA"/>
</dbReference>
<keyword evidence="7" id="KW-1185">Reference proteome</keyword>
<dbReference type="InterPro" id="IPR001878">
    <property type="entry name" value="Znf_CCHC"/>
</dbReference>
<dbReference type="SUPFAM" id="SSF57756">
    <property type="entry name" value="Retrovirus zinc finger-like domains"/>
    <property type="match status" value="1"/>
</dbReference>
<feature type="region of interest" description="Disordered" evidence="2">
    <location>
        <begin position="716"/>
        <end position="735"/>
    </location>
</feature>
<comment type="caution">
    <text evidence="4">The sequence shown here is derived from an EMBL/GenBank/DDBJ whole genome shotgun (WGS) entry which is preliminary data.</text>
</comment>
<dbReference type="InterPro" id="IPR036875">
    <property type="entry name" value="Znf_CCHC_sf"/>
</dbReference>
<reference evidence="5" key="2">
    <citation type="submission" date="2024-04" db="EMBL/GenBank/DDBJ databases">
        <authorList>
            <person name="Chen Y."/>
            <person name="Shah S."/>
            <person name="Dougan E. K."/>
            <person name="Thang M."/>
            <person name="Chan C."/>
        </authorList>
    </citation>
    <scope>NUCLEOTIDE SEQUENCE [LARGE SCALE GENOMIC DNA]</scope>
</reference>
<proteinExistence type="predicted"/>
<feature type="compositionally biased region" description="Low complexity" evidence="2">
    <location>
        <begin position="678"/>
        <end position="687"/>
    </location>
</feature>
<gene>
    <name evidence="4" type="ORF">C1SCF055_LOCUS31053</name>
</gene>
<dbReference type="GO" id="GO:0008270">
    <property type="term" value="F:zinc ion binding"/>
    <property type="evidence" value="ECO:0007669"/>
    <property type="project" value="UniProtKB-KW"/>
</dbReference>
<keyword evidence="1" id="KW-0862">Zinc</keyword>
<evidence type="ECO:0000256" key="2">
    <source>
        <dbReference type="SAM" id="MobiDB-lite"/>
    </source>
</evidence>
<evidence type="ECO:0000313" key="4">
    <source>
        <dbReference type="EMBL" id="CAI4005319.1"/>
    </source>
</evidence>
<dbReference type="Pfam" id="PF00098">
    <property type="entry name" value="zf-CCHC"/>
    <property type="match status" value="1"/>
</dbReference>
<evidence type="ECO:0000313" key="6">
    <source>
        <dbReference type="EMBL" id="CAL4792631.1"/>
    </source>
</evidence>
<dbReference type="Gene3D" id="4.10.60.10">
    <property type="entry name" value="Zinc finger, CCHC-type"/>
    <property type="match status" value="1"/>
</dbReference>
<dbReference type="EMBL" id="CAMXCT030003602">
    <property type="protein sequence ID" value="CAL4792631.1"/>
    <property type="molecule type" value="Genomic_DNA"/>
</dbReference>
<dbReference type="EMBL" id="CAMXCT020003602">
    <property type="protein sequence ID" value="CAL1158694.1"/>
    <property type="molecule type" value="Genomic_DNA"/>
</dbReference>
<evidence type="ECO:0000313" key="5">
    <source>
        <dbReference type="EMBL" id="CAL1158694.1"/>
    </source>
</evidence>
<dbReference type="GO" id="GO:0004190">
    <property type="term" value="F:aspartic-type endopeptidase activity"/>
    <property type="evidence" value="ECO:0007669"/>
    <property type="project" value="InterPro"/>
</dbReference>
<accession>A0A9P1G9P0</accession>
<reference evidence="4" key="1">
    <citation type="submission" date="2022-10" db="EMBL/GenBank/DDBJ databases">
        <authorList>
            <person name="Chen Y."/>
            <person name="Dougan E. K."/>
            <person name="Chan C."/>
            <person name="Rhodes N."/>
            <person name="Thang M."/>
        </authorList>
    </citation>
    <scope>NUCLEOTIDE SEQUENCE</scope>
</reference>
<dbReference type="SMART" id="SM00343">
    <property type="entry name" value="ZnF_C2HC"/>
    <property type="match status" value="1"/>
</dbReference>
<evidence type="ECO:0000259" key="3">
    <source>
        <dbReference type="PROSITE" id="PS50158"/>
    </source>
</evidence>
<dbReference type="PROSITE" id="PS00141">
    <property type="entry name" value="ASP_PROTEASE"/>
    <property type="match status" value="1"/>
</dbReference>